<name>A0A8S1EJR2_9PELO</name>
<comment type="caution">
    <text evidence="1">The sequence shown here is derived from an EMBL/GenBank/DDBJ whole genome shotgun (WGS) entry which is preliminary data.</text>
</comment>
<keyword evidence="2" id="KW-1185">Reference proteome</keyword>
<accession>A0A8S1EJR2</accession>
<protein>
    <recommendedName>
        <fullName evidence="3">DUF19 domain-containing protein</fullName>
    </recommendedName>
</protein>
<evidence type="ECO:0008006" key="3">
    <source>
        <dbReference type="Google" id="ProtNLM"/>
    </source>
</evidence>
<sequence length="242" mass="27260">MRRKIILSAFCSSPPQCVSKNFNICSLWFNQNLNETNSRSGWDSPADLSNSIRSYYSQGINGLLTVCSARQQFQSCLGSSYDVCISELSFLRNGQNLQDSKAYSAIFKMMEFDCDGGLLQSVRNWDCILATESSKNDELTACGDNFHKQLENAPSKLCQYSVEYENCARKFFAAACGAETSWWACERIRRGYSLDELCPSDTCKIDAPSQLLPKNQDADAIFSRTPKAAQVIQELVRMKRNF</sequence>
<proteinExistence type="predicted"/>
<evidence type="ECO:0000313" key="1">
    <source>
        <dbReference type="EMBL" id="CAB3402286.1"/>
    </source>
</evidence>
<organism evidence="1 2">
    <name type="scientific">Caenorhabditis bovis</name>
    <dbReference type="NCBI Taxonomy" id="2654633"/>
    <lineage>
        <taxon>Eukaryota</taxon>
        <taxon>Metazoa</taxon>
        <taxon>Ecdysozoa</taxon>
        <taxon>Nematoda</taxon>
        <taxon>Chromadorea</taxon>
        <taxon>Rhabditida</taxon>
        <taxon>Rhabditina</taxon>
        <taxon>Rhabditomorpha</taxon>
        <taxon>Rhabditoidea</taxon>
        <taxon>Rhabditidae</taxon>
        <taxon>Peloderinae</taxon>
        <taxon>Caenorhabditis</taxon>
    </lineage>
</organism>
<dbReference type="AlphaFoldDB" id="A0A8S1EJR2"/>
<dbReference type="PANTHER" id="PTHR34311:SF3">
    <property type="entry name" value="DUF19 DOMAIN-CONTAINING PROTEIN"/>
    <property type="match status" value="1"/>
</dbReference>
<dbReference type="EMBL" id="CADEPM010000003">
    <property type="protein sequence ID" value="CAB3402286.1"/>
    <property type="molecule type" value="Genomic_DNA"/>
</dbReference>
<dbReference type="OrthoDB" id="5779209at2759"/>
<dbReference type="PANTHER" id="PTHR34311">
    <property type="entry name" value="PROTEIN CBG21698-RELATED"/>
    <property type="match status" value="1"/>
</dbReference>
<reference evidence="1 2" key="1">
    <citation type="submission" date="2020-04" db="EMBL/GenBank/DDBJ databases">
        <authorList>
            <person name="Laetsch R D."/>
            <person name="Stevens L."/>
            <person name="Kumar S."/>
            <person name="Blaxter L. M."/>
        </authorList>
    </citation>
    <scope>NUCLEOTIDE SEQUENCE [LARGE SCALE GENOMIC DNA]</scope>
</reference>
<evidence type="ECO:0000313" key="2">
    <source>
        <dbReference type="Proteomes" id="UP000494206"/>
    </source>
</evidence>
<dbReference type="Proteomes" id="UP000494206">
    <property type="component" value="Unassembled WGS sequence"/>
</dbReference>
<gene>
    <name evidence="1" type="ORF">CBOVIS_LOCUS4921</name>
</gene>